<dbReference type="Proteomes" id="UP000503162">
    <property type="component" value="Chromosome"/>
</dbReference>
<evidence type="ECO:0000256" key="7">
    <source>
        <dbReference type="ARBA" id="ARBA00022490"/>
    </source>
</evidence>
<keyword evidence="8" id="KW-0645">Protease</keyword>
<dbReference type="PANTHER" id="PTHR43722">
    <property type="entry name" value="PROLINE IMINOPEPTIDASE"/>
    <property type="match status" value="1"/>
</dbReference>
<dbReference type="InterPro" id="IPR029058">
    <property type="entry name" value="AB_hydrolase_fold"/>
</dbReference>
<proteinExistence type="inferred from homology"/>
<dbReference type="InterPro" id="IPR002410">
    <property type="entry name" value="Peptidase_S33"/>
</dbReference>
<protein>
    <recommendedName>
        <fullName evidence="5">Proline iminopeptidase</fullName>
        <ecNumber evidence="4">3.4.11.5</ecNumber>
    </recommendedName>
    <alternativeName>
        <fullName evidence="10">Prolyl aminopeptidase</fullName>
    </alternativeName>
</protein>
<sequence>MSPRPFTLPLPRAQRMAWRERGAREGEAWLVLHGGPGSGGNPGLWAALSPASQRAVMPDQRGSGASAPRGGLRGQTAAQLVADAEALRGHLGIARWNLLGGSWGAVLALLYAQAHPGHVGQVVLRGAFALRAVEIAGVLLPAPRWGKTLGPLAHPLPAGGRLSLPAVLKRRVQLLQSGTPGVASLRAGRAWALMEALLAAHGQRRALRHAPAGAPRSAALRRQWAVTQRGLRRAQARACATRADRRDRQVWRRLRVQARLLRRRAGLRPGALQRAVIACARAGVAVHWLHGDFDAVCPPANSARGAALGRAHGGPVRHTRVHSGHLAHEPAMARALRAAAVGPGQAPDAPAEAA</sequence>
<evidence type="ECO:0000256" key="8">
    <source>
        <dbReference type="ARBA" id="ARBA00022670"/>
    </source>
</evidence>
<dbReference type="PRINTS" id="PR00793">
    <property type="entry name" value="PROAMNOPTASE"/>
</dbReference>
<dbReference type="GO" id="GO:0005737">
    <property type="term" value="C:cytoplasm"/>
    <property type="evidence" value="ECO:0007669"/>
    <property type="project" value="UniProtKB-SubCell"/>
</dbReference>
<evidence type="ECO:0000256" key="5">
    <source>
        <dbReference type="ARBA" id="ARBA00021843"/>
    </source>
</evidence>
<comment type="catalytic activity">
    <reaction evidence="1">
        <text>Release of N-terminal proline from a peptide.</text>
        <dbReference type="EC" id="3.4.11.5"/>
    </reaction>
</comment>
<comment type="subcellular location">
    <subcellularLocation>
        <location evidence="2">Cytoplasm</location>
    </subcellularLocation>
</comment>
<reference evidence="12 13" key="1">
    <citation type="submission" date="2020-03" db="EMBL/GenBank/DDBJ databases">
        <title>Hydrogenophaga sp. nov. isolated from cyanobacterial mat.</title>
        <authorList>
            <person name="Thorat V."/>
            <person name="Kirdat K."/>
            <person name="Tiwarekar B."/>
            <person name="Costa E.D."/>
            <person name="Yadav A."/>
        </authorList>
    </citation>
    <scope>NUCLEOTIDE SEQUENCE [LARGE SCALE GENOMIC DNA]</scope>
    <source>
        <strain evidence="12 13">BA0156</strain>
    </source>
</reference>
<dbReference type="InterPro" id="IPR000073">
    <property type="entry name" value="AB_hydrolase_1"/>
</dbReference>
<evidence type="ECO:0000256" key="3">
    <source>
        <dbReference type="ARBA" id="ARBA00010088"/>
    </source>
</evidence>
<evidence type="ECO:0000313" key="13">
    <source>
        <dbReference type="Proteomes" id="UP000503162"/>
    </source>
</evidence>
<accession>A0A6G8IDL2</accession>
<dbReference type="KEGG" id="hcz:G9Q37_03620"/>
<gene>
    <name evidence="12" type="ORF">G9Q37_03620</name>
</gene>
<dbReference type="Gene3D" id="3.40.50.1820">
    <property type="entry name" value="alpha/beta hydrolase"/>
    <property type="match status" value="1"/>
</dbReference>
<evidence type="ECO:0000256" key="2">
    <source>
        <dbReference type="ARBA" id="ARBA00004496"/>
    </source>
</evidence>
<evidence type="ECO:0000256" key="1">
    <source>
        <dbReference type="ARBA" id="ARBA00001585"/>
    </source>
</evidence>
<keyword evidence="9 12" id="KW-0378">Hydrolase</keyword>
<dbReference type="GO" id="GO:0004177">
    <property type="term" value="F:aminopeptidase activity"/>
    <property type="evidence" value="ECO:0007669"/>
    <property type="project" value="UniProtKB-KW"/>
</dbReference>
<evidence type="ECO:0000256" key="9">
    <source>
        <dbReference type="ARBA" id="ARBA00022801"/>
    </source>
</evidence>
<keyword evidence="7" id="KW-0963">Cytoplasm</keyword>
<evidence type="ECO:0000256" key="4">
    <source>
        <dbReference type="ARBA" id="ARBA00012568"/>
    </source>
</evidence>
<evidence type="ECO:0000259" key="11">
    <source>
        <dbReference type="Pfam" id="PF00561"/>
    </source>
</evidence>
<organism evidence="12 13">
    <name type="scientific">Hydrogenophaga crocea</name>
    <dbReference type="NCBI Taxonomy" id="2716225"/>
    <lineage>
        <taxon>Bacteria</taxon>
        <taxon>Pseudomonadati</taxon>
        <taxon>Pseudomonadota</taxon>
        <taxon>Betaproteobacteria</taxon>
        <taxon>Burkholderiales</taxon>
        <taxon>Comamonadaceae</taxon>
        <taxon>Hydrogenophaga</taxon>
    </lineage>
</organism>
<name>A0A6G8IDL2_9BURK</name>
<keyword evidence="13" id="KW-1185">Reference proteome</keyword>
<evidence type="ECO:0000256" key="10">
    <source>
        <dbReference type="ARBA" id="ARBA00029605"/>
    </source>
</evidence>
<dbReference type="RefSeq" id="WP_166224687.1">
    <property type="nucleotide sequence ID" value="NZ_CP049989.1"/>
</dbReference>
<comment type="similarity">
    <text evidence="3">Belongs to the peptidase S33 family.</text>
</comment>
<keyword evidence="6" id="KW-0031">Aminopeptidase</keyword>
<evidence type="ECO:0000256" key="6">
    <source>
        <dbReference type="ARBA" id="ARBA00022438"/>
    </source>
</evidence>
<dbReference type="EC" id="3.4.11.5" evidence="4"/>
<dbReference type="PANTHER" id="PTHR43722:SF1">
    <property type="entry name" value="PROLINE IMINOPEPTIDASE"/>
    <property type="match status" value="1"/>
</dbReference>
<dbReference type="AlphaFoldDB" id="A0A6G8IDL2"/>
<dbReference type="GO" id="GO:0006508">
    <property type="term" value="P:proteolysis"/>
    <property type="evidence" value="ECO:0007669"/>
    <property type="project" value="UniProtKB-KW"/>
</dbReference>
<evidence type="ECO:0000313" key="12">
    <source>
        <dbReference type="EMBL" id="QIM51284.1"/>
    </source>
</evidence>
<dbReference type="EMBL" id="CP049989">
    <property type="protein sequence ID" value="QIM51284.1"/>
    <property type="molecule type" value="Genomic_DNA"/>
</dbReference>
<dbReference type="InterPro" id="IPR005944">
    <property type="entry name" value="Pro_iminopeptidase"/>
</dbReference>
<dbReference type="Pfam" id="PF00561">
    <property type="entry name" value="Abhydrolase_1"/>
    <property type="match status" value="1"/>
</dbReference>
<feature type="domain" description="AB hydrolase-1" evidence="11">
    <location>
        <begin position="30"/>
        <end position="151"/>
    </location>
</feature>
<dbReference type="SUPFAM" id="SSF53474">
    <property type="entry name" value="alpha/beta-Hydrolases"/>
    <property type="match status" value="1"/>
</dbReference>